<organism evidence="1">
    <name type="scientific">marine sediment metagenome</name>
    <dbReference type="NCBI Taxonomy" id="412755"/>
    <lineage>
        <taxon>unclassified sequences</taxon>
        <taxon>metagenomes</taxon>
        <taxon>ecological metagenomes</taxon>
    </lineage>
</organism>
<dbReference type="EMBL" id="LAZR01003108">
    <property type="protein sequence ID" value="KKN21907.1"/>
    <property type="molecule type" value="Genomic_DNA"/>
</dbReference>
<dbReference type="AlphaFoldDB" id="A0A0F9PBL8"/>
<protein>
    <submittedName>
        <fullName evidence="1">Uncharacterized protein</fullName>
    </submittedName>
</protein>
<evidence type="ECO:0000313" key="1">
    <source>
        <dbReference type="EMBL" id="KKN21907.1"/>
    </source>
</evidence>
<gene>
    <name evidence="1" type="ORF">LCGC14_0920630</name>
</gene>
<comment type="caution">
    <text evidence="1">The sequence shown here is derived from an EMBL/GenBank/DDBJ whole genome shotgun (WGS) entry which is preliminary data.</text>
</comment>
<dbReference type="SUPFAM" id="SSF48452">
    <property type="entry name" value="TPR-like"/>
    <property type="match status" value="1"/>
</dbReference>
<accession>A0A0F9PBL8</accession>
<reference evidence="1" key="1">
    <citation type="journal article" date="2015" name="Nature">
        <title>Complex archaea that bridge the gap between prokaryotes and eukaryotes.</title>
        <authorList>
            <person name="Spang A."/>
            <person name="Saw J.H."/>
            <person name="Jorgensen S.L."/>
            <person name="Zaremba-Niedzwiedzka K."/>
            <person name="Martijn J."/>
            <person name="Lind A.E."/>
            <person name="van Eijk R."/>
            <person name="Schleper C."/>
            <person name="Guy L."/>
            <person name="Ettema T.J."/>
        </authorList>
    </citation>
    <scope>NUCLEOTIDE SEQUENCE</scope>
</reference>
<dbReference type="InterPro" id="IPR011990">
    <property type="entry name" value="TPR-like_helical_dom_sf"/>
</dbReference>
<proteinExistence type="predicted"/>
<sequence length="506" mass="60230">MRRTSELIASLQLKEIIVGSLKTGNEKVIKHITKHLYLEYVSEEELENIFKEVRQVLDPVFFIQTKLRAFRTILGRKDMSELPLFRKEIINGFESEKPEITNYLIKKDYLNLFSNEDLHALLKQFKTTLNFELFTRIKLLILRQFIETKEPINEQIIKDEIASIFKLGNRRLLKFIIEERFLLYFSKSEINCLLVDLDIGYGYELLPHLKLATIVYDHPELFRIIKNKDASIDDLFSIHRTLSEKLRLEWLFEFSAQLWIAFLEQHPTIWKGWYLLGIDLLDKYKKSKGFQAFSECLDLVTEKTINITISDNDVIEHILDLSMDRGEDPLAIRTLFALIQLFPENIEYIIDLTQLLFIYNEYEKAEMILQRSLRKNKKNSNILYLLSFSLWYQKKYDFLIPILKRLLKIGIDSSIIRFLLMTAYREVGNLKKAKNTEELLNIKLYNESQLELDFKILKFALYKQKRSSSTNSSSYSFIWCSKLLARSFKYHKNPIYDEWFHIKPRV</sequence>
<name>A0A0F9PBL8_9ZZZZ</name>
<dbReference type="Gene3D" id="1.25.40.10">
    <property type="entry name" value="Tetratricopeptide repeat domain"/>
    <property type="match status" value="1"/>
</dbReference>